<organism evidence="3 4">
    <name type="scientific">Halorubrum kocurii JCM 14978</name>
    <dbReference type="NCBI Taxonomy" id="1230456"/>
    <lineage>
        <taxon>Archaea</taxon>
        <taxon>Methanobacteriati</taxon>
        <taxon>Methanobacteriota</taxon>
        <taxon>Stenosarchaea group</taxon>
        <taxon>Halobacteria</taxon>
        <taxon>Halobacteriales</taxon>
        <taxon>Haloferacaceae</taxon>
        <taxon>Halorubrum</taxon>
    </lineage>
</organism>
<feature type="transmembrane region" description="Helical" evidence="2">
    <location>
        <begin position="48"/>
        <end position="67"/>
    </location>
</feature>
<gene>
    <name evidence="3" type="ORF">C468_15247</name>
</gene>
<feature type="region of interest" description="Disordered" evidence="1">
    <location>
        <begin position="1"/>
        <end position="47"/>
    </location>
</feature>
<comment type="caution">
    <text evidence="3">The sequence shown here is derived from an EMBL/GenBank/DDBJ whole genome shotgun (WGS) entry which is preliminary data.</text>
</comment>
<dbReference type="Proteomes" id="UP000011546">
    <property type="component" value="Unassembled WGS sequence"/>
</dbReference>
<evidence type="ECO:0000313" key="4">
    <source>
        <dbReference type="Proteomes" id="UP000011546"/>
    </source>
</evidence>
<dbReference type="EMBL" id="AOJH01000089">
    <property type="protein sequence ID" value="EMA59005.1"/>
    <property type="molecule type" value="Genomic_DNA"/>
</dbReference>
<dbReference type="STRING" id="1230456.C468_15247"/>
<keyword evidence="2" id="KW-0812">Transmembrane</keyword>
<keyword evidence="2" id="KW-0472">Membrane</keyword>
<keyword evidence="2" id="KW-1133">Transmembrane helix</keyword>
<dbReference type="AlphaFoldDB" id="M0NQV9"/>
<reference evidence="3 4" key="1">
    <citation type="journal article" date="2014" name="PLoS Genet.">
        <title>Phylogenetically driven sequencing of extremely halophilic archaea reveals strategies for static and dynamic osmo-response.</title>
        <authorList>
            <person name="Becker E.A."/>
            <person name="Seitzer P.M."/>
            <person name="Tritt A."/>
            <person name="Larsen D."/>
            <person name="Krusor M."/>
            <person name="Yao A.I."/>
            <person name="Wu D."/>
            <person name="Madern D."/>
            <person name="Eisen J.A."/>
            <person name="Darling A.E."/>
            <person name="Facciotti M.T."/>
        </authorList>
    </citation>
    <scope>NUCLEOTIDE SEQUENCE [LARGE SCALE GENOMIC DNA]</scope>
    <source>
        <strain evidence="3 4">JCM 14978</strain>
    </source>
</reference>
<sequence length="113" mass="11748">MRPRDEPTDRGRRPPEPRGPNARERPRSRRRPASDRTGSAPQSLSSPLLVPGATLAALWVGAALAAMRAAGWLHRAWTPAVALVLAAVGAVLGAVAVAHVVARVAAGRVSAGR</sequence>
<feature type="compositionally biased region" description="Basic and acidic residues" evidence="1">
    <location>
        <begin position="1"/>
        <end position="25"/>
    </location>
</feature>
<evidence type="ECO:0000256" key="2">
    <source>
        <dbReference type="SAM" id="Phobius"/>
    </source>
</evidence>
<protein>
    <submittedName>
        <fullName evidence="3">Uncharacterized protein</fullName>
    </submittedName>
</protein>
<name>M0NQV9_9EURY</name>
<evidence type="ECO:0000256" key="1">
    <source>
        <dbReference type="SAM" id="MobiDB-lite"/>
    </source>
</evidence>
<keyword evidence="4" id="KW-1185">Reference proteome</keyword>
<evidence type="ECO:0000313" key="3">
    <source>
        <dbReference type="EMBL" id="EMA59005.1"/>
    </source>
</evidence>
<accession>M0NQV9</accession>
<feature type="transmembrane region" description="Helical" evidence="2">
    <location>
        <begin position="79"/>
        <end position="102"/>
    </location>
</feature>
<proteinExistence type="predicted"/>
<feature type="compositionally biased region" description="Polar residues" evidence="1">
    <location>
        <begin position="37"/>
        <end position="46"/>
    </location>
</feature>